<feature type="transmembrane region" description="Helical" evidence="7">
    <location>
        <begin position="238"/>
        <end position="262"/>
    </location>
</feature>
<dbReference type="PANTHER" id="PTHR43394">
    <property type="entry name" value="ATP-DEPENDENT PERMEASE MDL1, MITOCHONDRIAL"/>
    <property type="match status" value="1"/>
</dbReference>
<dbReference type="Pfam" id="PF00664">
    <property type="entry name" value="ABC_membrane"/>
    <property type="match status" value="1"/>
</dbReference>
<feature type="transmembrane region" description="Helical" evidence="7">
    <location>
        <begin position="159"/>
        <end position="176"/>
    </location>
</feature>
<dbReference type="InterPro" id="IPR017871">
    <property type="entry name" value="ABC_transporter-like_CS"/>
</dbReference>
<dbReference type="SUPFAM" id="SSF90123">
    <property type="entry name" value="ABC transporter transmembrane region"/>
    <property type="match status" value="1"/>
</dbReference>
<dbReference type="InterPro" id="IPR039421">
    <property type="entry name" value="Type_1_exporter"/>
</dbReference>
<organism evidence="10 11">
    <name type="scientific">Mesobacillus maritimus</name>
    <dbReference type="NCBI Taxonomy" id="1643336"/>
    <lineage>
        <taxon>Bacteria</taxon>
        <taxon>Bacillati</taxon>
        <taxon>Bacillota</taxon>
        <taxon>Bacilli</taxon>
        <taxon>Bacillales</taxon>
        <taxon>Bacillaceae</taxon>
        <taxon>Mesobacillus</taxon>
    </lineage>
</organism>
<dbReference type="PROSITE" id="PS50929">
    <property type="entry name" value="ABC_TM1F"/>
    <property type="match status" value="1"/>
</dbReference>
<dbReference type="PANTHER" id="PTHR43394:SF1">
    <property type="entry name" value="ATP-BINDING CASSETTE SUB-FAMILY B MEMBER 10, MITOCHONDRIAL"/>
    <property type="match status" value="1"/>
</dbReference>
<dbReference type="RefSeq" id="WP_221874775.1">
    <property type="nucleotide sequence ID" value="NZ_JACWFH010000025.1"/>
</dbReference>
<dbReference type="Proteomes" id="UP000769780">
    <property type="component" value="Unassembled WGS sequence"/>
</dbReference>
<dbReference type="InterPro" id="IPR036640">
    <property type="entry name" value="ABC1_TM_sf"/>
</dbReference>
<keyword evidence="2 7" id="KW-0812">Transmembrane</keyword>
<dbReference type="GO" id="GO:0005524">
    <property type="term" value="F:ATP binding"/>
    <property type="evidence" value="ECO:0007669"/>
    <property type="project" value="UniProtKB-KW"/>
</dbReference>
<comment type="subcellular location">
    <subcellularLocation>
        <location evidence="1">Cell membrane</location>
        <topology evidence="1">Multi-pass membrane protein</topology>
    </subcellularLocation>
</comment>
<dbReference type="EMBL" id="JACWFH010000025">
    <property type="protein sequence ID" value="MBY0098551.1"/>
    <property type="molecule type" value="Genomic_DNA"/>
</dbReference>
<dbReference type="PROSITE" id="PS00211">
    <property type="entry name" value="ABC_TRANSPORTER_1"/>
    <property type="match status" value="1"/>
</dbReference>
<dbReference type="InterPro" id="IPR011527">
    <property type="entry name" value="ABC1_TM_dom"/>
</dbReference>
<feature type="transmembrane region" description="Helical" evidence="7">
    <location>
        <begin position="268"/>
        <end position="289"/>
    </location>
</feature>
<accession>A0ABS7K8Y5</accession>
<dbReference type="Gene3D" id="3.40.50.300">
    <property type="entry name" value="P-loop containing nucleotide triphosphate hydrolases"/>
    <property type="match status" value="1"/>
</dbReference>
<gene>
    <name evidence="10" type="ORF">H0185_17445</name>
</gene>
<keyword evidence="4 10" id="KW-0067">ATP-binding</keyword>
<evidence type="ECO:0000256" key="6">
    <source>
        <dbReference type="ARBA" id="ARBA00023136"/>
    </source>
</evidence>
<protein>
    <submittedName>
        <fullName evidence="10">ABC transporter ATP-binding protein</fullName>
    </submittedName>
</protein>
<keyword evidence="5 7" id="KW-1133">Transmembrane helix</keyword>
<evidence type="ECO:0000313" key="11">
    <source>
        <dbReference type="Proteomes" id="UP000769780"/>
    </source>
</evidence>
<feature type="transmembrane region" description="Helical" evidence="7">
    <location>
        <begin position="136"/>
        <end position="153"/>
    </location>
</feature>
<dbReference type="InterPro" id="IPR027417">
    <property type="entry name" value="P-loop_NTPase"/>
</dbReference>
<dbReference type="Gene3D" id="1.20.1560.10">
    <property type="entry name" value="ABC transporter type 1, transmembrane domain"/>
    <property type="match status" value="1"/>
</dbReference>
<evidence type="ECO:0000256" key="1">
    <source>
        <dbReference type="ARBA" id="ARBA00004651"/>
    </source>
</evidence>
<feature type="transmembrane region" description="Helical" evidence="7">
    <location>
        <begin position="16"/>
        <end position="34"/>
    </location>
</feature>
<keyword evidence="6 7" id="KW-0472">Membrane</keyword>
<evidence type="ECO:0000256" key="4">
    <source>
        <dbReference type="ARBA" id="ARBA00022840"/>
    </source>
</evidence>
<evidence type="ECO:0000259" key="8">
    <source>
        <dbReference type="PROSITE" id="PS50893"/>
    </source>
</evidence>
<dbReference type="CDD" id="cd18548">
    <property type="entry name" value="ABC_6TM_Tm287_like"/>
    <property type="match status" value="1"/>
</dbReference>
<dbReference type="InterPro" id="IPR003593">
    <property type="entry name" value="AAA+_ATPase"/>
</dbReference>
<feature type="transmembrane region" description="Helical" evidence="7">
    <location>
        <begin position="54"/>
        <end position="74"/>
    </location>
</feature>
<proteinExistence type="predicted"/>
<evidence type="ECO:0000256" key="7">
    <source>
        <dbReference type="SAM" id="Phobius"/>
    </source>
</evidence>
<name>A0ABS7K8Y5_9BACI</name>
<feature type="domain" description="ABC transmembrane type-1" evidence="9">
    <location>
        <begin position="19"/>
        <end position="301"/>
    </location>
</feature>
<reference evidence="10 11" key="1">
    <citation type="submission" date="2020-07" db="EMBL/GenBank/DDBJ databases">
        <title>Fungal Genomes of the International Space Station.</title>
        <authorList>
            <person name="Seuylemezian A."/>
            <person name="Singh N.K."/>
            <person name="Wood J."/>
            <person name="Venkateswaran K."/>
        </authorList>
    </citation>
    <scope>NUCLEOTIDE SEQUENCE [LARGE SCALE GENOMIC DNA]</scope>
    <source>
        <strain evidence="10 11">PL-B2</strain>
    </source>
</reference>
<dbReference type="PROSITE" id="PS50893">
    <property type="entry name" value="ABC_TRANSPORTER_2"/>
    <property type="match status" value="1"/>
</dbReference>
<dbReference type="Pfam" id="PF00005">
    <property type="entry name" value="ABC_tran"/>
    <property type="match status" value="1"/>
</dbReference>
<evidence type="ECO:0000256" key="2">
    <source>
        <dbReference type="ARBA" id="ARBA00022692"/>
    </source>
</evidence>
<comment type="caution">
    <text evidence="10">The sequence shown here is derived from an EMBL/GenBank/DDBJ whole genome shotgun (WGS) entry which is preliminary data.</text>
</comment>
<keyword evidence="11" id="KW-1185">Reference proteome</keyword>
<dbReference type="SMART" id="SM00382">
    <property type="entry name" value="AAA"/>
    <property type="match status" value="1"/>
</dbReference>
<dbReference type="SUPFAM" id="SSF52540">
    <property type="entry name" value="P-loop containing nucleoside triphosphate hydrolases"/>
    <property type="match status" value="1"/>
</dbReference>
<dbReference type="InterPro" id="IPR003439">
    <property type="entry name" value="ABC_transporter-like_ATP-bd"/>
</dbReference>
<sequence length="580" mass="63979">MKGMLGLLQYIKPYKLFAILGPLFMCVEVAMDLLQPTIMQMIIDTGIANSDNAYVIKFGLFMLLSAFIGLLGGVGSSIYATKAAVNFATDIRRDVFRKTEQFSNRNTESFGTGKLITIVTNDLAAIQQALMMTLRVFVRGPLLFIGSVVIVWMTARELFPVLLVAIPILIICIYFFSVKSGKLFGLVQKAMDLVNTKLQESLAGIRVIKAFDSGHYENSQFTTVNANLTKRNLSAEQVVFTLMPIMMFVVNIAVVAGLWLGAIKVNEGSLQVGVILAFINYLNIMLNGLMSSSNVLMQITRSFPSAERVEQVLQTEIELDEPDNPEQHSTIKGDIEFRQVNFSYSKNGEYVLKDISFEVKQGQTVGIIGSTGSGKSTLVKLIPRLYDPDTGEILIDGVNIKEYSLEELRSAIGFVPQKAILFSGTIEDNLHYGKEDATEAEMEIAVESAAASEFIQAFDDTYTHTLLQGATNLSGGQKQRLSMSRAFIRDPKILVLDDSTSAIDALSEAKVQQSLKQMFPQTTVVIISAKISSIIHADKILVMEDGMIEAMGTHEELVITSKVYQDIYATQNGKEDLSYE</sequence>
<keyword evidence="3" id="KW-0547">Nucleotide-binding</keyword>
<evidence type="ECO:0000256" key="5">
    <source>
        <dbReference type="ARBA" id="ARBA00022989"/>
    </source>
</evidence>
<evidence type="ECO:0000313" key="10">
    <source>
        <dbReference type="EMBL" id="MBY0098551.1"/>
    </source>
</evidence>
<feature type="domain" description="ABC transporter" evidence="8">
    <location>
        <begin position="335"/>
        <end position="570"/>
    </location>
</feature>
<evidence type="ECO:0000259" key="9">
    <source>
        <dbReference type="PROSITE" id="PS50929"/>
    </source>
</evidence>
<evidence type="ECO:0000256" key="3">
    <source>
        <dbReference type="ARBA" id="ARBA00022741"/>
    </source>
</evidence>